<proteinExistence type="predicted"/>
<sequence length="393" mass="42871">MVAPVFRELRCLGGCVCRGVCFRMSSLAFAVVGAPAPLAGKGLVASSLAVSECELQESVAAIAGCACCEQGCWFTRAALGWVRPRPAHPRGCVAKVERACVWCDLPRCRAVLLVDLVEGVLALLALPLLLGYSRSSSLLVLVEVRFPQNCVVLVSGCCGIALWVENDALVVLVEVLPEPVVLLPLSVVFSLLAICLGLHSGDVFPERILALWVEVLPKPPYFSRLCWWDFVCLQGREVGFISRALWALPDGSLRLIVRVSFPCFPLVARGDVAPLWCCVARVRIVTTFGWSHHPLSCFVLSWLLPLFRFSLVGYAGGTICGSLWLSLWFLAFSCQHTLADGGLASVVGVRLAVPPLRVLALRCCFLCFPWFAWGGGAFTWHLVPCHAPWRPLW</sequence>
<keyword evidence="1" id="KW-0812">Transmembrane</keyword>
<dbReference type="Proteomes" id="UP000652761">
    <property type="component" value="Unassembled WGS sequence"/>
</dbReference>
<gene>
    <name evidence="2" type="ORF">Taro_045629</name>
</gene>
<evidence type="ECO:0000256" key="1">
    <source>
        <dbReference type="SAM" id="Phobius"/>
    </source>
</evidence>
<protein>
    <submittedName>
        <fullName evidence="2">Uncharacterized protein</fullName>
    </submittedName>
</protein>
<name>A0A843X6P6_COLES</name>
<reference evidence="2" key="1">
    <citation type="submission" date="2017-07" db="EMBL/GenBank/DDBJ databases">
        <title>Taro Niue Genome Assembly and Annotation.</title>
        <authorList>
            <person name="Atibalentja N."/>
            <person name="Keating K."/>
            <person name="Fields C.J."/>
        </authorList>
    </citation>
    <scope>NUCLEOTIDE SEQUENCE</scope>
    <source>
        <strain evidence="2">Niue_2</strain>
        <tissue evidence="2">Leaf</tissue>
    </source>
</reference>
<dbReference type="AlphaFoldDB" id="A0A843X6P6"/>
<organism evidence="2 3">
    <name type="scientific">Colocasia esculenta</name>
    <name type="common">Wild taro</name>
    <name type="synonym">Arum esculentum</name>
    <dbReference type="NCBI Taxonomy" id="4460"/>
    <lineage>
        <taxon>Eukaryota</taxon>
        <taxon>Viridiplantae</taxon>
        <taxon>Streptophyta</taxon>
        <taxon>Embryophyta</taxon>
        <taxon>Tracheophyta</taxon>
        <taxon>Spermatophyta</taxon>
        <taxon>Magnoliopsida</taxon>
        <taxon>Liliopsida</taxon>
        <taxon>Araceae</taxon>
        <taxon>Aroideae</taxon>
        <taxon>Colocasieae</taxon>
        <taxon>Colocasia</taxon>
    </lineage>
</organism>
<evidence type="ECO:0000313" key="2">
    <source>
        <dbReference type="EMBL" id="MQM12710.1"/>
    </source>
</evidence>
<evidence type="ECO:0000313" key="3">
    <source>
        <dbReference type="Proteomes" id="UP000652761"/>
    </source>
</evidence>
<feature type="transmembrane region" description="Helical" evidence="1">
    <location>
        <begin position="359"/>
        <end position="383"/>
    </location>
</feature>
<keyword evidence="1" id="KW-0472">Membrane</keyword>
<dbReference type="EMBL" id="NMUH01005422">
    <property type="protein sequence ID" value="MQM12710.1"/>
    <property type="molecule type" value="Genomic_DNA"/>
</dbReference>
<accession>A0A843X6P6</accession>
<keyword evidence="3" id="KW-1185">Reference proteome</keyword>
<keyword evidence="1" id="KW-1133">Transmembrane helix</keyword>
<comment type="caution">
    <text evidence="2">The sequence shown here is derived from an EMBL/GenBank/DDBJ whole genome shotgun (WGS) entry which is preliminary data.</text>
</comment>
<feature type="transmembrane region" description="Helical" evidence="1">
    <location>
        <begin position="311"/>
        <end position="331"/>
    </location>
</feature>